<dbReference type="SFLD" id="SFLDS00029">
    <property type="entry name" value="Radical_SAM"/>
    <property type="match status" value="1"/>
</dbReference>
<dbReference type="InterPro" id="IPR058240">
    <property type="entry name" value="rSAM_sf"/>
</dbReference>
<dbReference type="PROSITE" id="PS51918">
    <property type="entry name" value="RADICAL_SAM"/>
    <property type="match status" value="1"/>
</dbReference>
<dbReference type="InterPro" id="IPR013785">
    <property type="entry name" value="Aldolase_TIM"/>
</dbReference>
<dbReference type="NCBIfam" id="TIGR04269">
    <property type="entry name" value="SAM_SPASM_FxsB"/>
    <property type="match status" value="1"/>
</dbReference>
<sequence length="686" mass="74294">MTFSQFVVKVHSRCDLACDHCYVYEHEDSSWRGRPAVMSLETADRVAERIAEHAAINGLPEVHIILHGGEPLLAGPRRLDAIIGSFRAKIGEVCQAKVLVHTNGVRLGRSFCDVFRAHGVKVGISLDGHKEANDLHRVYRSGRSSYDRVIRGIELLRTEYPELYLGLLCTIDLRNDARTVYRSLLEHDPPSLNFLLPHATWDAPPPGEREGYADWLTTIFDEWHASGRPVPIVLFDSVLGSLRGDPSTAEAHGLDPDDVVVIETDGEIEQADSLKTAYDGAPATGLNVFRDPFEEVLAHPEVVARRKGLENLAPECLGCPVVSVCGGGMVAHRYGRGRGFANPSVYCEDLKKLITHMGKAAPPPRAFPRFDVLAAGGHAPEALAELAAGQRVVRRALLAHLIGDRGLRSLLERADRAEGARLDEVIGHPFFSLWAAGRLATGADPGRITSYAAAVAVRAHLTADLVLTGSGGRFHLPTLGSFTVEGRDETTVRIHAGVLDAPGGPLRPTPVLSADGFSVRFEDDDPGLADTGWPVLSRLADDEIGRWQDAFGEAVAVLRQDHAPYLAAVQATISTLVPLSGPVDGRSFAVHRRLLGAVGVRWRDDPRDLAALLLQGHQLMKLLALQELVELHDGSDPEFADALERAYLAMVVPGPRPDTANFAGASCLTPAGRRFVAAMGRHGMTR</sequence>
<evidence type="ECO:0000313" key="6">
    <source>
        <dbReference type="EMBL" id="GAA0938497.1"/>
    </source>
</evidence>
<organism evidence="6 7">
    <name type="scientific">Actinocorallia libanotica</name>
    <dbReference type="NCBI Taxonomy" id="46162"/>
    <lineage>
        <taxon>Bacteria</taxon>
        <taxon>Bacillati</taxon>
        <taxon>Actinomycetota</taxon>
        <taxon>Actinomycetes</taxon>
        <taxon>Streptosporangiales</taxon>
        <taxon>Thermomonosporaceae</taxon>
        <taxon>Actinocorallia</taxon>
    </lineage>
</organism>
<keyword evidence="1" id="KW-0949">S-adenosyl-L-methionine</keyword>
<dbReference type="PANTHER" id="PTHR43273">
    <property type="entry name" value="ANAEROBIC SULFATASE-MATURATING ENZYME HOMOLOG ASLB-RELATED"/>
    <property type="match status" value="1"/>
</dbReference>
<dbReference type="SFLD" id="SFLDG01067">
    <property type="entry name" value="SPASM/twitch_domain_containing"/>
    <property type="match status" value="1"/>
</dbReference>
<dbReference type="SFLD" id="SFLDG01386">
    <property type="entry name" value="main_SPASM_domain-containing"/>
    <property type="match status" value="1"/>
</dbReference>
<dbReference type="Pfam" id="PF04055">
    <property type="entry name" value="Radical_SAM"/>
    <property type="match status" value="1"/>
</dbReference>
<dbReference type="Gene3D" id="3.20.20.70">
    <property type="entry name" value="Aldolase class I"/>
    <property type="match status" value="1"/>
</dbReference>
<keyword evidence="3" id="KW-0408">Iron</keyword>
<accession>A0ABN1Q6V9</accession>
<gene>
    <name evidence="6" type="ORF">GCM10009550_06210</name>
</gene>
<evidence type="ECO:0000256" key="1">
    <source>
        <dbReference type="ARBA" id="ARBA00022691"/>
    </source>
</evidence>
<keyword evidence="4" id="KW-0411">Iron-sulfur</keyword>
<dbReference type="InterPro" id="IPR023867">
    <property type="entry name" value="Sulphatase_maturase_rSAM"/>
</dbReference>
<evidence type="ECO:0000313" key="7">
    <source>
        <dbReference type="Proteomes" id="UP001500665"/>
    </source>
</evidence>
<name>A0ABN1Q6V9_9ACTN</name>
<protein>
    <recommendedName>
        <fullName evidence="5">Radical SAM core domain-containing protein</fullName>
    </recommendedName>
</protein>
<reference evidence="6 7" key="1">
    <citation type="journal article" date="2019" name="Int. J. Syst. Evol. Microbiol.">
        <title>The Global Catalogue of Microorganisms (GCM) 10K type strain sequencing project: providing services to taxonomists for standard genome sequencing and annotation.</title>
        <authorList>
            <consortium name="The Broad Institute Genomics Platform"/>
            <consortium name="The Broad Institute Genome Sequencing Center for Infectious Disease"/>
            <person name="Wu L."/>
            <person name="Ma J."/>
        </authorList>
    </citation>
    <scope>NUCLEOTIDE SEQUENCE [LARGE SCALE GENOMIC DNA]</scope>
    <source>
        <strain evidence="6 7">JCM 10696</strain>
    </source>
</reference>
<comment type="caution">
    <text evidence="6">The sequence shown here is derived from an EMBL/GenBank/DDBJ whole genome shotgun (WGS) entry which is preliminary data.</text>
</comment>
<feature type="domain" description="Radical SAM core" evidence="5">
    <location>
        <begin position="1"/>
        <end position="236"/>
    </location>
</feature>
<evidence type="ECO:0000256" key="3">
    <source>
        <dbReference type="ARBA" id="ARBA00023004"/>
    </source>
</evidence>
<dbReference type="InterPro" id="IPR026335">
    <property type="entry name" value="rSAM_SPASM_FxsB"/>
</dbReference>
<evidence type="ECO:0000256" key="2">
    <source>
        <dbReference type="ARBA" id="ARBA00022723"/>
    </source>
</evidence>
<dbReference type="EMBL" id="BAAAHH010000002">
    <property type="protein sequence ID" value="GAA0938497.1"/>
    <property type="molecule type" value="Genomic_DNA"/>
</dbReference>
<dbReference type="Proteomes" id="UP001500665">
    <property type="component" value="Unassembled WGS sequence"/>
</dbReference>
<dbReference type="PANTHER" id="PTHR43273:SF8">
    <property type="entry name" value="RADICAL SAM DOMAIN PROTEIN"/>
    <property type="match status" value="1"/>
</dbReference>
<evidence type="ECO:0000256" key="4">
    <source>
        <dbReference type="ARBA" id="ARBA00023014"/>
    </source>
</evidence>
<evidence type="ECO:0000259" key="5">
    <source>
        <dbReference type="PROSITE" id="PS51918"/>
    </source>
</evidence>
<keyword evidence="7" id="KW-1185">Reference proteome</keyword>
<keyword evidence="2" id="KW-0479">Metal-binding</keyword>
<dbReference type="CDD" id="cd01335">
    <property type="entry name" value="Radical_SAM"/>
    <property type="match status" value="1"/>
</dbReference>
<proteinExistence type="predicted"/>
<dbReference type="SFLD" id="SFLDG01072">
    <property type="entry name" value="dehydrogenase_like"/>
    <property type="match status" value="1"/>
</dbReference>
<dbReference type="InterPro" id="IPR007197">
    <property type="entry name" value="rSAM"/>
</dbReference>
<dbReference type="SUPFAM" id="SSF102114">
    <property type="entry name" value="Radical SAM enzymes"/>
    <property type="match status" value="1"/>
</dbReference>